<accession>A0A2M7VKB3</accession>
<evidence type="ECO:0000313" key="1">
    <source>
        <dbReference type="EMBL" id="PJA02290.1"/>
    </source>
</evidence>
<gene>
    <name evidence="1" type="ORF">COX73_01595</name>
</gene>
<comment type="caution">
    <text evidence="1">The sequence shown here is derived from an EMBL/GenBank/DDBJ whole genome shotgun (WGS) entry which is preliminary data.</text>
</comment>
<dbReference type="EMBL" id="PFPS01000066">
    <property type="protein sequence ID" value="PJA02290.1"/>
    <property type="molecule type" value="Genomic_DNA"/>
</dbReference>
<reference evidence="2" key="1">
    <citation type="submission" date="2017-09" db="EMBL/GenBank/DDBJ databases">
        <title>Depth-based differentiation of microbial function through sediment-hosted aquifers and enrichment of novel symbionts in the deep terrestrial subsurface.</title>
        <authorList>
            <person name="Probst A.J."/>
            <person name="Ladd B."/>
            <person name="Jarett J.K."/>
            <person name="Geller-Mcgrath D.E."/>
            <person name="Sieber C.M.K."/>
            <person name="Emerson J.B."/>
            <person name="Anantharaman K."/>
            <person name="Thomas B.C."/>
            <person name="Malmstrom R."/>
            <person name="Stieglmeier M."/>
            <person name="Klingl A."/>
            <person name="Woyke T."/>
            <person name="Ryan C.M."/>
            <person name="Banfield J.F."/>
        </authorList>
    </citation>
    <scope>NUCLEOTIDE SEQUENCE [LARGE SCALE GENOMIC DNA]</scope>
</reference>
<dbReference type="InterPro" id="IPR024227">
    <property type="entry name" value="DUF3795"/>
</dbReference>
<name>A0A2M7VKB3_9BACT</name>
<dbReference type="Proteomes" id="UP000231469">
    <property type="component" value="Unassembled WGS sequence"/>
</dbReference>
<proteinExistence type="predicted"/>
<protein>
    <recommendedName>
        <fullName evidence="3">DUF3795 domain-containing protein</fullName>
    </recommendedName>
</protein>
<dbReference type="AlphaFoldDB" id="A0A2M7VKB3"/>
<organism evidence="1 2">
    <name type="scientific">bacterium (Candidatus Gribaldobacteria) CG_4_10_14_0_2_um_filter_36_18</name>
    <dbReference type="NCBI Taxonomy" id="2014264"/>
    <lineage>
        <taxon>Bacteria</taxon>
        <taxon>Candidatus Gribaldobacteria</taxon>
    </lineage>
</organism>
<evidence type="ECO:0000313" key="2">
    <source>
        <dbReference type="Proteomes" id="UP000231469"/>
    </source>
</evidence>
<dbReference type="Pfam" id="PF12675">
    <property type="entry name" value="DUF3795"/>
    <property type="match status" value="1"/>
</dbReference>
<sequence>MEEKLPKNLLISYCGICCSLCPAYKSGECPGCPELKECKIVQCAKSKKIRYCFLCKEFPCKLFEEGFDWNLDEVPGLEKFKLGTVKWKPYSGEYIKLFKLNKKKLDKD</sequence>
<evidence type="ECO:0008006" key="3">
    <source>
        <dbReference type="Google" id="ProtNLM"/>
    </source>
</evidence>